<protein>
    <submittedName>
        <fullName evidence="1">Uncharacterized protein</fullName>
    </submittedName>
</protein>
<dbReference type="EMBL" id="AJSR01000192">
    <property type="protein sequence ID" value="EKM33621.1"/>
    <property type="molecule type" value="Genomic_DNA"/>
</dbReference>
<dbReference type="AlphaFoldDB" id="A0A454D4T6"/>
<proteinExistence type="predicted"/>
<evidence type="ECO:0000313" key="2">
    <source>
        <dbReference type="Proteomes" id="UP000008367"/>
    </source>
</evidence>
<reference evidence="1 2" key="1">
    <citation type="submission" date="2012-10" db="EMBL/GenBank/DDBJ databases">
        <title>Genome sequence of Vibrio Cholerae HENC-02.</title>
        <authorList>
            <person name="Eppinger M."/>
            <person name="Hasan N.A."/>
            <person name="Sengamalay N."/>
            <person name="Hine E."/>
            <person name="Su Q."/>
            <person name="Daugherty S.C."/>
            <person name="Young S."/>
            <person name="Sadzewicz L."/>
            <person name="Tallon L."/>
            <person name="Cebula T.A."/>
            <person name="Ravel J."/>
            <person name="Colwell R.R."/>
        </authorList>
    </citation>
    <scope>NUCLEOTIDE SEQUENCE [LARGE SCALE GENOMIC DNA]</scope>
    <source>
        <strain evidence="1 2">HENC-02</strain>
    </source>
</reference>
<organism evidence="1 2">
    <name type="scientific">Vibrio harveyi</name>
    <name type="common">Beneckea harveyi</name>
    <dbReference type="NCBI Taxonomy" id="669"/>
    <lineage>
        <taxon>Bacteria</taxon>
        <taxon>Pseudomonadati</taxon>
        <taxon>Pseudomonadota</taxon>
        <taxon>Gammaproteobacteria</taxon>
        <taxon>Vibrionales</taxon>
        <taxon>Vibrionaceae</taxon>
        <taxon>Vibrio</taxon>
    </lineage>
</organism>
<feature type="non-terminal residue" evidence="1">
    <location>
        <position position="1"/>
    </location>
</feature>
<name>A0A454D4T6_VIBHA</name>
<dbReference type="Proteomes" id="UP000008367">
    <property type="component" value="Unassembled WGS sequence"/>
</dbReference>
<comment type="caution">
    <text evidence="1">The sequence shown here is derived from an EMBL/GenBank/DDBJ whole genome shotgun (WGS) entry which is preliminary data.</text>
</comment>
<accession>A0A454D4T6</accession>
<gene>
    <name evidence="1" type="ORF">VCHENC02_0948B</name>
</gene>
<sequence length="28" mass="3293">KTNQVFLLKNTYSILPITLILVQRISIY</sequence>
<evidence type="ECO:0000313" key="1">
    <source>
        <dbReference type="EMBL" id="EKM33621.1"/>
    </source>
</evidence>